<dbReference type="STRING" id="55802.TBCH5v1_0389"/>
<dbReference type="InterPro" id="IPR016621">
    <property type="entry name" value="UCP014543"/>
</dbReference>
<evidence type="ECO:0008006" key="3">
    <source>
        <dbReference type="Google" id="ProtNLM"/>
    </source>
</evidence>
<organism evidence="1 2">
    <name type="scientific">Thermococcus barophilus</name>
    <dbReference type="NCBI Taxonomy" id="55802"/>
    <lineage>
        <taxon>Archaea</taxon>
        <taxon>Methanobacteriati</taxon>
        <taxon>Methanobacteriota</taxon>
        <taxon>Thermococci</taxon>
        <taxon>Thermococcales</taxon>
        <taxon>Thermococcaceae</taxon>
        <taxon>Thermococcus</taxon>
    </lineage>
</organism>
<accession>A0A0S1X979</accession>
<dbReference type="EMBL" id="CP013050">
    <property type="protein sequence ID" value="ALM74362.1"/>
    <property type="molecule type" value="Genomic_DNA"/>
</dbReference>
<dbReference type="PATRIC" id="fig|55802.8.peg.382"/>
<dbReference type="GeneID" id="26135678"/>
<evidence type="ECO:0000313" key="1">
    <source>
        <dbReference type="EMBL" id="ALM74362.1"/>
    </source>
</evidence>
<name>A0A0S1X979_THEBA</name>
<protein>
    <recommendedName>
        <fullName evidence="3">DUF3783 domain-containing protein</fullName>
    </recommendedName>
</protein>
<dbReference type="AlphaFoldDB" id="A0A0S1X979"/>
<evidence type="ECO:0000313" key="2">
    <source>
        <dbReference type="Proteomes" id="UP000066042"/>
    </source>
</evidence>
<dbReference type="PIRSF" id="PIRSF014543">
    <property type="entry name" value="UCP014543"/>
    <property type="match status" value="1"/>
</dbReference>
<proteinExistence type="predicted"/>
<gene>
    <name evidence="1" type="ORF">TBCH5v1_0389</name>
</gene>
<dbReference type="Proteomes" id="UP000066042">
    <property type="component" value="Chromosome"/>
</dbReference>
<dbReference type="Pfam" id="PF12646">
    <property type="entry name" value="DUF3783"/>
    <property type="match status" value="1"/>
</dbReference>
<dbReference type="RefSeq" id="WP_056933275.1">
    <property type="nucleotide sequence ID" value="NZ_CP013050.1"/>
</dbReference>
<reference evidence="1 2" key="1">
    <citation type="journal article" date="2016" name="Genome Announc.">
        <title>Complete genome sequence of the hyperthermophilic and piezophilic archaeon Thermococcus barophilus Ch5, capable of growth at the expense of hydrogenogenesis from carbon monoxide and formate.</title>
        <authorList>
            <person name="Oger P."/>
            <person name="Sokolova T.G."/>
            <person name="Kozhevnikova D.A."/>
            <person name="Taranov E.A."/>
            <person name="Vannier P."/>
            <person name="Lee H.S."/>
            <person name="Kwon K.K."/>
            <person name="Kang S.G."/>
            <person name="Lee J.H."/>
            <person name="Bonch-Osmolovskaya E.A."/>
            <person name="Lebedinsky A.V."/>
        </authorList>
    </citation>
    <scope>NUCLEOTIDE SEQUENCE [LARGE SCALE GENOMIC DNA]</scope>
    <source>
        <strain evidence="2">Ch5</strain>
    </source>
</reference>
<sequence>MIFLIGFDENEVKKIREMLSELKVYEIPQYCRDWSVQSIVEKAEELEGSCDWHLKKFILMHDLKNPQIREVLARIKSLNLGKIIFATTTPTSLTWKLEDLLEELIREDEYFQELKGKEAQQKRLYLDIGKG</sequence>